<proteinExistence type="predicted"/>
<reference evidence="3 4" key="1">
    <citation type="submission" date="2020-07" db="EMBL/GenBank/DDBJ databases">
        <title>Complete genome and description of Selenomonas timonensis sp. nov., a new bacterium isolated from a gingivitis subject.</title>
        <authorList>
            <person name="Antezack A."/>
        </authorList>
    </citation>
    <scope>NUCLEOTIDE SEQUENCE [LARGE SCALE GENOMIC DNA]</scope>
    <source>
        <strain evidence="3 4">Marseille-Q3039</strain>
    </source>
</reference>
<dbReference type="PANTHER" id="PTHR44086:SF10">
    <property type="entry name" value="THIOSULFATE SULFURTRANSFERASE_RHODANESE-LIKE DOMAIN-CONTAINING PROTEIN 3"/>
    <property type="match status" value="1"/>
</dbReference>
<dbReference type="KEGG" id="stim:H1B31_00900"/>
<dbReference type="GO" id="GO:0004792">
    <property type="term" value="F:thiosulfate-cyanide sulfurtransferase activity"/>
    <property type="evidence" value="ECO:0007669"/>
    <property type="project" value="TreeGrafter"/>
</dbReference>
<dbReference type="PANTHER" id="PTHR44086">
    <property type="entry name" value="THIOSULFATE SULFURTRANSFERASE RDL2, MITOCHONDRIAL-RELATED"/>
    <property type="match status" value="1"/>
</dbReference>
<evidence type="ECO:0000259" key="2">
    <source>
        <dbReference type="PROSITE" id="PS50206"/>
    </source>
</evidence>
<dbReference type="PROSITE" id="PS50206">
    <property type="entry name" value="RHODANESE_3"/>
    <property type="match status" value="1"/>
</dbReference>
<keyword evidence="4" id="KW-1185">Reference proteome</keyword>
<organism evidence="3 4">
    <name type="scientific">Selenomonas timonae</name>
    <dbReference type="NCBI Taxonomy" id="2754044"/>
    <lineage>
        <taxon>Bacteria</taxon>
        <taxon>Bacillati</taxon>
        <taxon>Bacillota</taxon>
        <taxon>Negativicutes</taxon>
        <taxon>Selenomonadales</taxon>
        <taxon>Selenomonadaceae</taxon>
        <taxon>Selenomonas</taxon>
    </lineage>
</organism>
<dbReference type="InterPro" id="IPR036873">
    <property type="entry name" value="Rhodanese-like_dom_sf"/>
</dbReference>
<evidence type="ECO:0000256" key="1">
    <source>
        <dbReference type="SAM" id="SignalP"/>
    </source>
</evidence>
<dbReference type="AlphaFoldDB" id="A0A7G7VKC1"/>
<dbReference type="InterPro" id="IPR001763">
    <property type="entry name" value="Rhodanese-like_dom"/>
</dbReference>
<name>A0A7G7VKC1_9FIRM</name>
<dbReference type="EMBL" id="CP060204">
    <property type="protein sequence ID" value="QNH54564.1"/>
    <property type="molecule type" value="Genomic_DNA"/>
</dbReference>
<dbReference type="RefSeq" id="WP_185980527.1">
    <property type="nucleotide sequence ID" value="NZ_CP060204.1"/>
</dbReference>
<feature type="domain" description="Rhodanese" evidence="2">
    <location>
        <begin position="48"/>
        <end position="134"/>
    </location>
</feature>
<dbReference type="Gene3D" id="3.40.250.10">
    <property type="entry name" value="Rhodanese-like domain"/>
    <property type="match status" value="1"/>
</dbReference>
<dbReference type="SUPFAM" id="SSF52821">
    <property type="entry name" value="Rhodanese/Cell cycle control phosphatase"/>
    <property type="match status" value="1"/>
</dbReference>
<dbReference type="Pfam" id="PF00581">
    <property type="entry name" value="Rhodanese"/>
    <property type="match status" value="1"/>
</dbReference>
<sequence>MRKILAVLVLLATALSILGCDGDAAEDRKEQAKYRRITADEAQVLMQREQDYLILDVRSPEEYAAGHIPHAINIPMEQFGEDPPKELPDRNQMIFVYCVKGIRSMNIANRLAHMGYKNIVEIGGIQDWHGEIEK</sequence>
<dbReference type="SMART" id="SM00450">
    <property type="entry name" value="RHOD"/>
    <property type="match status" value="1"/>
</dbReference>
<accession>A0A7G7VKC1</accession>
<evidence type="ECO:0000313" key="3">
    <source>
        <dbReference type="EMBL" id="QNH54564.1"/>
    </source>
</evidence>
<keyword evidence="1" id="KW-0732">Signal</keyword>
<evidence type="ECO:0000313" key="4">
    <source>
        <dbReference type="Proteomes" id="UP000515480"/>
    </source>
</evidence>
<gene>
    <name evidence="3" type="ORF">H1B31_00900</name>
</gene>
<dbReference type="Proteomes" id="UP000515480">
    <property type="component" value="Chromosome"/>
</dbReference>
<feature type="signal peptide" evidence="1">
    <location>
        <begin position="1"/>
        <end position="19"/>
    </location>
</feature>
<dbReference type="PROSITE" id="PS51257">
    <property type="entry name" value="PROKAR_LIPOPROTEIN"/>
    <property type="match status" value="1"/>
</dbReference>
<protein>
    <submittedName>
        <fullName evidence="3">Rhodanese-like domain-containing protein</fullName>
    </submittedName>
</protein>
<dbReference type="CDD" id="cd00158">
    <property type="entry name" value="RHOD"/>
    <property type="match status" value="1"/>
</dbReference>
<feature type="chain" id="PRO_5039167161" evidence="1">
    <location>
        <begin position="20"/>
        <end position="134"/>
    </location>
</feature>